<dbReference type="Pfam" id="PF01541">
    <property type="entry name" value="GIY-YIG"/>
    <property type="match status" value="1"/>
</dbReference>
<dbReference type="CDD" id="cd10456">
    <property type="entry name" value="GIY-YIG_UPF0213"/>
    <property type="match status" value="1"/>
</dbReference>
<proteinExistence type="inferred from homology"/>
<accession>A0A285UMR0</accession>
<dbReference type="Gene3D" id="3.40.1440.10">
    <property type="entry name" value="GIY-YIG endonuclease"/>
    <property type="match status" value="1"/>
</dbReference>
<dbReference type="InterPro" id="IPR000305">
    <property type="entry name" value="GIY-YIG_endonuc"/>
</dbReference>
<keyword evidence="3" id="KW-0540">Nuclease</keyword>
<keyword evidence="3" id="KW-0378">Hydrolase</keyword>
<dbReference type="OrthoDB" id="9807770at2"/>
<keyword evidence="3" id="KW-0255">Endonuclease</keyword>
<dbReference type="SMART" id="SM00465">
    <property type="entry name" value="GIYc"/>
    <property type="match status" value="1"/>
</dbReference>
<evidence type="ECO:0000259" key="2">
    <source>
        <dbReference type="PROSITE" id="PS50164"/>
    </source>
</evidence>
<dbReference type="AlphaFoldDB" id="A0A285UMR0"/>
<sequence length="84" mass="9555">MGSYYVYIVECSDGTFYTGYARDVASRIEKHNLGTGAKYTRNRGPVKLKYKEPFDTISSALKREIQIKKLTRKEKVKLIEGGST</sequence>
<dbReference type="PROSITE" id="PS50164">
    <property type="entry name" value="GIY_YIG"/>
    <property type="match status" value="1"/>
</dbReference>
<dbReference type="InterPro" id="IPR050190">
    <property type="entry name" value="UPF0213_domain"/>
</dbReference>
<keyword evidence="4" id="KW-1185">Reference proteome</keyword>
<protein>
    <submittedName>
        <fullName evidence="3">Putative endonuclease</fullName>
    </submittedName>
</protein>
<gene>
    <name evidence="3" type="ORF">SAMN05878391_1948</name>
</gene>
<evidence type="ECO:0000313" key="3">
    <source>
        <dbReference type="EMBL" id="SOC43194.1"/>
    </source>
</evidence>
<reference evidence="4" key="1">
    <citation type="submission" date="2017-08" db="EMBL/GenBank/DDBJ databases">
        <authorList>
            <person name="Varghese N."/>
            <person name="Submissions S."/>
        </authorList>
    </citation>
    <scope>NUCLEOTIDE SEQUENCE [LARGE SCALE GENOMIC DNA]</scope>
    <source>
        <strain evidence="4">DSM 23173</strain>
    </source>
</reference>
<evidence type="ECO:0000313" key="4">
    <source>
        <dbReference type="Proteomes" id="UP000219412"/>
    </source>
</evidence>
<dbReference type="Proteomes" id="UP000219412">
    <property type="component" value="Unassembled WGS sequence"/>
</dbReference>
<name>A0A285UMR0_9STAP</name>
<dbReference type="RefSeq" id="WP_097041537.1">
    <property type="nucleotide sequence ID" value="NZ_OBQF01000004.1"/>
</dbReference>
<feature type="domain" description="GIY-YIG" evidence="2">
    <location>
        <begin position="2"/>
        <end position="77"/>
    </location>
</feature>
<comment type="similarity">
    <text evidence="1">Belongs to the UPF0213 family.</text>
</comment>
<dbReference type="EMBL" id="OBQF01000004">
    <property type="protein sequence ID" value="SOC43194.1"/>
    <property type="molecule type" value="Genomic_DNA"/>
</dbReference>
<dbReference type="PANTHER" id="PTHR34477">
    <property type="entry name" value="UPF0213 PROTEIN YHBQ"/>
    <property type="match status" value="1"/>
</dbReference>
<dbReference type="InterPro" id="IPR035901">
    <property type="entry name" value="GIY-YIG_endonuc_sf"/>
</dbReference>
<dbReference type="GO" id="GO:0004519">
    <property type="term" value="F:endonuclease activity"/>
    <property type="evidence" value="ECO:0007669"/>
    <property type="project" value="UniProtKB-KW"/>
</dbReference>
<organism evidence="3 4">
    <name type="scientific">Salinicoccus kekensis</name>
    <dbReference type="NCBI Taxonomy" id="714307"/>
    <lineage>
        <taxon>Bacteria</taxon>
        <taxon>Bacillati</taxon>
        <taxon>Bacillota</taxon>
        <taxon>Bacilli</taxon>
        <taxon>Bacillales</taxon>
        <taxon>Staphylococcaceae</taxon>
        <taxon>Salinicoccus</taxon>
    </lineage>
</organism>
<dbReference type="PANTHER" id="PTHR34477:SF1">
    <property type="entry name" value="UPF0213 PROTEIN YHBQ"/>
    <property type="match status" value="1"/>
</dbReference>
<dbReference type="SUPFAM" id="SSF82771">
    <property type="entry name" value="GIY-YIG endonuclease"/>
    <property type="match status" value="1"/>
</dbReference>
<evidence type="ECO:0000256" key="1">
    <source>
        <dbReference type="ARBA" id="ARBA00007435"/>
    </source>
</evidence>